<reference evidence="1 2" key="1">
    <citation type="submission" date="2016-10" db="EMBL/GenBank/DDBJ databases">
        <authorList>
            <person name="de Groot N.N."/>
        </authorList>
    </citation>
    <scope>NUCLEOTIDE SEQUENCE [LARGE SCALE GENOMIC DNA]</scope>
    <source>
        <strain evidence="1 2">DSM 11363</strain>
    </source>
</reference>
<name>A0A1I0J2T1_9PSED</name>
<dbReference type="EMBL" id="FOHW01000046">
    <property type="protein sequence ID" value="SEU04005.1"/>
    <property type="molecule type" value="Genomic_DNA"/>
</dbReference>
<sequence length="38" mass="4317">MLGDTDRAQLKQHMRLGAYPPKDMVPAEGVVPYALFHY</sequence>
<evidence type="ECO:0000313" key="1">
    <source>
        <dbReference type="EMBL" id="SEU04005.1"/>
    </source>
</evidence>
<proteinExistence type="predicted"/>
<dbReference type="AlphaFoldDB" id="A0A1I0J2T1"/>
<protein>
    <submittedName>
        <fullName evidence="1">Uncharacterized protein</fullName>
    </submittedName>
</protein>
<gene>
    <name evidence="1" type="ORF">SAMN05216197_14620</name>
</gene>
<organism evidence="1 2">
    <name type="scientific">Pseudomonas graminis</name>
    <dbReference type="NCBI Taxonomy" id="158627"/>
    <lineage>
        <taxon>Bacteria</taxon>
        <taxon>Pseudomonadati</taxon>
        <taxon>Pseudomonadota</taxon>
        <taxon>Gammaproteobacteria</taxon>
        <taxon>Pseudomonadales</taxon>
        <taxon>Pseudomonadaceae</taxon>
        <taxon>Pseudomonas</taxon>
    </lineage>
</organism>
<accession>A0A1I0J2T1</accession>
<dbReference type="Proteomes" id="UP000182332">
    <property type="component" value="Unassembled WGS sequence"/>
</dbReference>
<evidence type="ECO:0000313" key="2">
    <source>
        <dbReference type="Proteomes" id="UP000182332"/>
    </source>
</evidence>